<feature type="compositionally biased region" description="Basic and acidic residues" evidence="1">
    <location>
        <begin position="255"/>
        <end position="279"/>
    </location>
</feature>
<evidence type="ECO:0000256" key="1">
    <source>
        <dbReference type="SAM" id="MobiDB-lite"/>
    </source>
</evidence>
<sequence>MRRLEQMLSMPPESESNTADTAEAIPDFQKPRPEVHTHEAQNGDESDHLKTEDGPTHPEIHAIDTNSVAEEPVSVETNRSQTGGGEMPSETNLAPLERETASEARDVRPEPETKPPEEVHATPDDYEASSPEVLNIEPVETTHDNPSTEAAGREVEENIEVNSYVPETQGTTPTFISTDSFAEGKGVDASEKGYLAVSEDTQVQGADDENVSLAEIPETTQNNRYSEAAIDGRNIEEASEHEAEHATQKPTHPNETAEHEPKVDSVKEHLDEVKEHANEKPSLSTSDADLLVEEQSIPDEESYVPVELHQEVPEGGPKLEKLQDTEAHAERKRNVATR</sequence>
<organism evidence="2 3">
    <name type="scientific">Hyaloscypha bicolor E</name>
    <dbReference type="NCBI Taxonomy" id="1095630"/>
    <lineage>
        <taxon>Eukaryota</taxon>
        <taxon>Fungi</taxon>
        <taxon>Dikarya</taxon>
        <taxon>Ascomycota</taxon>
        <taxon>Pezizomycotina</taxon>
        <taxon>Leotiomycetes</taxon>
        <taxon>Helotiales</taxon>
        <taxon>Hyaloscyphaceae</taxon>
        <taxon>Hyaloscypha</taxon>
        <taxon>Hyaloscypha bicolor</taxon>
    </lineage>
</organism>
<evidence type="ECO:0000313" key="3">
    <source>
        <dbReference type="Proteomes" id="UP000235371"/>
    </source>
</evidence>
<keyword evidence="3" id="KW-1185">Reference proteome</keyword>
<evidence type="ECO:0000313" key="2">
    <source>
        <dbReference type="EMBL" id="PMD64592.1"/>
    </source>
</evidence>
<protein>
    <submittedName>
        <fullName evidence="2">Uncharacterized protein</fullName>
    </submittedName>
</protein>
<feature type="compositionally biased region" description="Basic and acidic residues" evidence="1">
    <location>
        <begin position="96"/>
        <end position="123"/>
    </location>
</feature>
<dbReference type="RefSeq" id="XP_024741496.1">
    <property type="nucleotide sequence ID" value="XM_024871637.1"/>
</dbReference>
<proteinExistence type="predicted"/>
<dbReference type="EMBL" id="KZ613749">
    <property type="protein sequence ID" value="PMD64592.1"/>
    <property type="molecule type" value="Genomic_DNA"/>
</dbReference>
<feature type="compositionally biased region" description="Basic and acidic residues" evidence="1">
    <location>
        <begin position="233"/>
        <end position="247"/>
    </location>
</feature>
<feature type="compositionally biased region" description="Basic and acidic residues" evidence="1">
    <location>
        <begin position="308"/>
        <end position="338"/>
    </location>
</feature>
<accession>A0A2J6TNJ9</accession>
<dbReference type="InParanoid" id="A0A2J6TNJ9"/>
<feature type="region of interest" description="Disordered" evidence="1">
    <location>
        <begin position="202"/>
        <end position="338"/>
    </location>
</feature>
<feature type="compositionally biased region" description="Acidic residues" evidence="1">
    <location>
        <begin position="290"/>
        <end position="302"/>
    </location>
</feature>
<dbReference type="AlphaFoldDB" id="A0A2J6TNJ9"/>
<feature type="region of interest" description="Disordered" evidence="1">
    <location>
        <begin position="1"/>
        <end position="131"/>
    </location>
</feature>
<dbReference type="Proteomes" id="UP000235371">
    <property type="component" value="Unassembled WGS sequence"/>
</dbReference>
<name>A0A2J6TNJ9_9HELO</name>
<reference evidence="2 3" key="1">
    <citation type="submission" date="2016-04" db="EMBL/GenBank/DDBJ databases">
        <title>A degradative enzymes factory behind the ericoid mycorrhizal symbiosis.</title>
        <authorList>
            <consortium name="DOE Joint Genome Institute"/>
            <person name="Martino E."/>
            <person name="Morin E."/>
            <person name="Grelet G."/>
            <person name="Kuo A."/>
            <person name="Kohler A."/>
            <person name="Daghino S."/>
            <person name="Barry K."/>
            <person name="Choi C."/>
            <person name="Cichocki N."/>
            <person name="Clum A."/>
            <person name="Copeland A."/>
            <person name="Hainaut M."/>
            <person name="Haridas S."/>
            <person name="Labutti K."/>
            <person name="Lindquist E."/>
            <person name="Lipzen A."/>
            <person name="Khouja H.-R."/>
            <person name="Murat C."/>
            <person name="Ohm R."/>
            <person name="Olson A."/>
            <person name="Spatafora J."/>
            <person name="Veneault-Fourrey C."/>
            <person name="Henrissat B."/>
            <person name="Grigoriev I."/>
            <person name="Martin F."/>
            <person name="Perotto S."/>
        </authorList>
    </citation>
    <scope>NUCLEOTIDE SEQUENCE [LARGE SCALE GENOMIC DNA]</scope>
    <source>
        <strain evidence="2 3">E</strain>
    </source>
</reference>
<gene>
    <name evidence="2" type="ORF">K444DRAFT_288990</name>
</gene>
<dbReference type="GeneID" id="36579719"/>
<feature type="compositionally biased region" description="Basic and acidic residues" evidence="1">
    <location>
        <begin position="29"/>
        <end position="62"/>
    </location>
</feature>